<gene>
    <name evidence="1" type="ORF">BG910_02165</name>
</gene>
<dbReference type="KEGG" id="nei:BG910_02165"/>
<dbReference type="RefSeq" id="WP_089035430.1">
    <property type="nucleotide sequence ID" value="NZ_CP022278.1"/>
</dbReference>
<dbReference type="AlphaFoldDB" id="A0A220RZQ8"/>
<dbReference type="Proteomes" id="UP000198238">
    <property type="component" value="Chromosome"/>
</dbReference>
<reference evidence="1 2" key="1">
    <citation type="submission" date="2017-06" db="EMBL/GenBank/DDBJ databases">
        <title>Neisseria chenwenguii sp. nov., isolated from the intestinal contents of Tibetan Plateau Pika in Yushu, Qinghai Province, China.</title>
        <authorList>
            <person name="Zhang G."/>
        </authorList>
    </citation>
    <scope>NUCLEOTIDE SEQUENCE [LARGE SCALE GENOMIC DNA]</scope>
    <source>
        <strain evidence="1 2">10023</strain>
    </source>
</reference>
<dbReference type="EMBL" id="CP022278">
    <property type="protein sequence ID" value="ASK26709.1"/>
    <property type="molecule type" value="Genomic_DNA"/>
</dbReference>
<organism evidence="1 2">
    <name type="scientific">Neisseria chenwenguii</name>
    <dbReference type="NCBI Taxonomy" id="1853278"/>
    <lineage>
        <taxon>Bacteria</taxon>
        <taxon>Pseudomonadati</taxon>
        <taxon>Pseudomonadota</taxon>
        <taxon>Betaproteobacteria</taxon>
        <taxon>Neisseriales</taxon>
        <taxon>Neisseriaceae</taxon>
        <taxon>Neisseria</taxon>
    </lineage>
</organism>
<name>A0A220RZQ8_9NEIS</name>
<evidence type="ECO:0000313" key="1">
    <source>
        <dbReference type="EMBL" id="ASK26709.1"/>
    </source>
</evidence>
<evidence type="ECO:0000313" key="2">
    <source>
        <dbReference type="Proteomes" id="UP000198238"/>
    </source>
</evidence>
<proteinExistence type="predicted"/>
<sequence length="111" mass="12683">MKTEDDYLGMMPFTIIFIDPLHTDFKGSAAKLNAYLARHPLARPRLHQPQFAAKMLEMAAHSANMRVVVRKADAAVKRELHYVVRKGVFTSDEKMWAFINDPDNLALVKNQ</sequence>
<protein>
    <submittedName>
        <fullName evidence="1">Uncharacterized protein</fullName>
    </submittedName>
</protein>
<keyword evidence="2" id="KW-1185">Reference proteome</keyword>
<accession>A0A220RZQ8</accession>